<feature type="domain" description="SAM-dependent methyltransferase Erg6/SMT-type" evidence="5">
    <location>
        <begin position="194"/>
        <end position="459"/>
    </location>
</feature>
<reference evidence="7" key="1">
    <citation type="journal article" date="2011" name="Genome Res.">
        <title>Phylogeny-wide analysis of social amoeba genomes highlights ancient origins for complex intercellular communication.</title>
        <authorList>
            <person name="Heidel A.J."/>
            <person name="Lawal H.M."/>
            <person name="Felder M."/>
            <person name="Schilde C."/>
            <person name="Helps N.R."/>
            <person name="Tunggal B."/>
            <person name="Rivero F."/>
            <person name="John U."/>
            <person name="Schleicher M."/>
            <person name="Eichinger L."/>
            <person name="Platzer M."/>
            <person name="Noegel A.A."/>
            <person name="Schaap P."/>
            <person name="Gloeckner G."/>
        </authorList>
    </citation>
    <scope>NUCLEOTIDE SEQUENCE [LARGE SCALE GENOMIC DNA]</scope>
    <source>
        <strain evidence="7">SH3</strain>
    </source>
</reference>
<dbReference type="InterPro" id="IPR023393">
    <property type="entry name" value="START-like_dom_sf"/>
</dbReference>
<keyword evidence="2 4" id="KW-0808">Transferase</keyword>
<dbReference type="KEGG" id="dfa:DFA_05318"/>
<dbReference type="Gene3D" id="3.40.50.150">
    <property type="entry name" value="Vaccinia Virus protein VP39"/>
    <property type="match status" value="1"/>
</dbReference>
<dbReference type="RefSeq" id="XP_004361037.1">
    <property type="nucleotide sequence ID" value="XM_004360980.1"/>
</dbReference>
<evidence type="ECO:0000256" key="1">
    <source>
        <dbReference type="ARBA" id="ARBA00022603"/>
    </source>
</evidence>
<protein>
    <submittedName>
        <fullName evidence="6">Sterol 24-C-methyltransferase</fullName>
    </submittedName>
</protein>
<dbReference type="InterPro" id="IPR030384">
    <property type="entry name" value="MeTrfase_SMT"/>
</dbReference>
<dbReference type="GO" id="GO:0003838">
    <property type="term" value="F:sterol 24-C-methyltransferase activity"/>
    <property type="evidence" value="ECO:0007669"/>
    <property type="project" value="TreeGrafter"/>
</dbReference>
<dbReference type="OMA" id="FIEPICA"/>
<dbReference type="SUPFAM" id="SSF55961">
    <property type="entry name" value="Bet v1-like"/>
    <property type="match status" value="1"/>
</dbReference>
<keyword evidence="3 4" id="KW-0949">S-adenosyl-L-methionine</keyword>
<dbReference type="AlphaFoldDB" id="F4PKW4"/>
<dbReference type="PANTHER" id="PTHR44068:SF6">
    <property type="entry name" value="SAM-DEPENDENT METHYLTRANSFERASE ERG6_SMT-TYPE DOMAIN-CONTAINING PROTEIN"/>
    <property type="match status" value="1"/>
</dbReference>
<dbReference type="PANTHER" id="PTHR44068">
    <property type="entry name" value="ZGC:194242"/>
    <property type="match status" value="1"/>
</dbReference>
<gene>
    <name evidence="6" type="ORF">DFA_05318</name>
</gene>
<dbReference type="InterPro" id="IPR050447">
    <property type="entry name" value="Erg6_SMT_methyltransf"/>
</dbReference>
<dbReference type="GO" id="GO:0016126">
    <property type="term" value="P:sterol biosynthetic process"/>
    <property type="evidence" value="ECO:0007669"/>
    <property type="project" value="TreeGrafter"/>
</dbReference>
<evidence type="ECO:0000313" key="7">
    <source>
        <dbReference type="Proteomes" id="UP000007797"/>
    </source>
</evidence>
<dbReference type="Pfam" id="PF08241">
    <property type="entry name" value="Methyltransf_11"/>
    <property type="match status" value="1"/>
</dbReference>
<dbReference type="GO" id="GO:0005783">
    <property type="term" value="C:endoplasmic reticulum"/>
    <property type="evidence" value="ECO:0007669"/>
    <property type="project" value="TreeGrafter"/>
</dbReference>
<proteinExistence type="inferred from homology"/>
<comment type="similarity">
    <text evidence="4">Belongs to the class I-like SAM-binding methyltransferase superfamily. Erg6/SMT family.</text>
</comment>
<evidence type="ECO:0000259" key="5">
    <source>
        <dbReference type="PROSITE" id="PS51685"/>
    </source>
</evidence>
<dbReference type="Pfam" id="PF10604">
    <property type="entry name" value="Polyketide_cyc2"/>
    <property type="match status" value="1"/>
</dbReference>
<keyword evidence="1 4" id="KW-0489">Methyltransferase</keyword>
<dbReference type="InterPro" id="IPR019587">
    <property type="entry name" value="Polyketide_cyclase/dehydratase"/>
</dbReference>
<evidence type="ECO:0000256" key="4">
    <source>
        <dbReference type="PROSITE-ProRule" id="PRU01022"/>
    </source>
</evidence>
<dbReference type="EMBL" id="GL883008">
    <property type="protein sequence ID" value="EGG23186.1"/>
    <property type="molecule type" value="Genomic_DNA"/>
</dbReference>
<dbReference type="GeneID" id="14875684"/>
<evidence type="ECO:0000313" key="6">
    <source>
        <dbReference type="EMBL" id="EGG23186.1"/>
    </source>
</evidence>
<dbReference type="SUPFAM" id="SSF53335">
    <property type="entry name" value="S-adenosyl-L-methionine-dependent methyltransferases"/>
    <property type="match status" value="1"/>
</dbReference>
<dbReference type="GO" id="GO:0032259">
    <property type="term" value="P:methylation"/>
    <property type="evidence" value="ECO:0007669"/>
    <property type="project" value="UniProtKB-KW"/>
</dbReference>
<name>F4PKW4_CACFS</name>
<dbReference type="PROSITE" id="PS51685">
    <property type="entry name" value="SAM_MT_ERG6_SMT"/>
    <property type="match status" value="1"/>
</dbReference>
<keyword evidence="7" id="KW-1185">Reference proteome</keyword>
<accession>F4PKW4</accession>
<organism evidence="6 7">
    <name type="scientific">Cavenderia fasciculata</name>
    <name type="common">Slime mold</name>
    <name type="synonym">Dictyostelium fasciculatum</name>
    <dbReference type="NCBI Taxonomy" id="261658"/>
    <lineage>
        <taxon>Eukaryota</taxon>
        <taxon>Amoebozoa</taxon>
        <taxon>Evosea</taxon>
        <taxon>Eumycetozoa</taxon>
        <taxon>Dictyostelia</taxon>
        <taxon>Acytosteliales</taxon>
        <taxon>Cavenderiaceae</taxon>
        <taxon>Cavenderia</taxon>
    </lineage>
</organism>
<dbReference type="InterPro" id="IPR013216">
    <property type="entry name" value="Methyltransf_11"/>
</dbReference>
<dbReference type="Gene3D" id="3.30.530.20">
    <property type="match status" value="1"/>
</dbReference>
<evidence type="ECO:0000256" key="2">
    <source>
        <dbReference type="ARBA" id="ARBA00022679"/>
    </source>
</evidence>
<dbReference type="InterPro" id="IPR029063">
    <property type="entry name" value="SAM-dependent_MTases_sf"/>
</dbReference>
<sequence>MVLIQTSYTSKTVEIAAPADKVIQFILDVPTTAKLYPFVDKVESVGANTFKWTMQERNVGSIKMKAFHTAKYIKSATGVSWENVVGQGNMSSYGKFVITAQGNKTHVSVQANIETDIEIPKLLVGFARAMGEREMAQTWDAYVASIKKTVETGKVTVVAPVEDTAVLDKKDFEKVRMGGEEIRVEKYNTMVSDYYDSVTDTYQEGWGQHFHFAPFKNNTETLEEAVVRLEHDVADAARITKDSYVLDVGCGVGGPTLEIAQYTGCRIVGLNINKKQVEICRDRAKKLGLADRAAFTHGDAMKMPYADNTFDVVTFFESTCHMPDKQAFVKECFRVLKPGGRLSGTDWFQCEKPTEKDMIQFIEPICAHHSCPHLTSVHAYRRDMENAGFNVHIAMDLTQAGDILRNWEILDGKSITTFKSLPKGSVDPLIEMMISGAIALSEGARAGAFVIGRFLASKDFPRAKL</sequence>
<dbReference type="CDD" id="cd02440">
    <property type="entry name" value="AdoMet_MTases"/>
    <property type="match status" value="1"/>
</dbReference>
<dbReference type="Proteomes" id="UP000007797">
    <property type="component" value="Unassembled WGS sequence"/>
</dbReference>
<dbReference type="OrthoDB" id="8300214at2759"/>
<dbReference type="STRING" id="1054147.F4PKW4"/>
<evidence type="ECO:0000256" key="3">
    <source>
        <dbReference type="ARBA" id="ARBA00022691"/>
    </source>
</evidence>